<dbReference type="GeneID" id="18921964"/>
<gene>
    <name evidence="2" type="ORF">MELLADRAFT_103411</name>
</gene>
<dbReference type="InParanoid" id="F4RBD8"/>
<keyword evidence="3" id="KW-1185">Reference proteome</keyword>
<accession>F4RBD8</accession>
<dbReference type="VEuPathDB" id="FungiDB:MELLADRAFT_103411"/>
<dbReference type="KEGG" id="mlr:MELLADRAFT_103411"/>
<evidence type="ECO:0000313" key="3">
    <source>
        <dbReference type="Proteomes" id="UP000001072"/>
    </source>
</evidence>
<reference evidence="3" key="1">
    <citation type="journal article" date="2011" name="Proc. Natl. Acad. Sci. U.S.A.">
        <title>Obligate biotrophy features unraveled by the genomic analysis of rust fungi.</title>
        <authorList>
            <person name="Duplessis S."/>
            <person name="Cuomo C.A."/>
            <person name="Lin Y.-C."/>
            <person name="Aerts A."/>
            <person name="Tisserant E."/>
            <person name="Veneault-Fourrey C."/>
            <person name="Joly D.L."/>
            <person name="Hacquard S."/>
            <person name="Amselem J."/>
            <person name="Cantarel B.L."/>
            <person name="Chiu R."/>
            <person name="Coutinho P.M."/>
            <person name="Feau N."/>
            <person name="Field M."/>
            <person name="Frey P."/>
            <person name="Gelhaye E."/>
            <person name="Goldberg J."/>
            <person name="Grabherr M.G."/>
            <person name="Kodira C.D."/>
            <person name="Kohler A."/>
            <person name="Kuees U."/>
            <person name="Lindquist E.A."/>
            <person name="Lucas S.M."/>
            <person name="Mago R."/>
            <person name="Mauceli E."/>
            <person name="Morin E."/>
            <person name="Murat C."/>
            <person name="Pangilinan J.L."/>
            <person name="Park R."/>
            <person name="Pearson M."/>
            <person name="Quesneville H."/>
            <person name="Rouhier N."/>
            <person name="Sakthikumar S."/>
            <person name="Salamov A.A."/>
            <person name="Schmutz J."/>
            <person name="Selles B."/>
            <person name="Shapiro H."/>
            <person name="Tanguay P."/>
            <person name="Tuskan G.A."/>
            <person name="Henrissat B."/>
            <person name="Van de Peer Y."/>
            <person name="Rouze P."/>
            <person name="Ellis J.G."/>
            <person name="Dodds P.N."/>
            <person name="Schein J.E."/>
            <person name="Zhong S."/>
            <person name="Hamelin R.C."/>
            <person name="Grigoriev I.V."/>
            <person name="Szabo L.J."/>
            <person name="Martin F."/>
        </authorList>
    </citation>
    <scope>NUCLEOTIDE SEQUENCE [LARGE SCALE GENOMIC DNA]</scope>
    <source>
        <strain evidence="3">98AG31 / pathotype 3-4-7</strain>
    </source>
</reference>
<feature type="region of interest" description="Disordered" evidence="1">
    <location>
        <begin position="127"/>
        <end position="155"/>
    </location>
</feature>
<proteinExistence type="predicted"/>
<dbReference type="RefSeq" id="XP_007406678.1">
    <property type="nucleotide sequence ID" value="XM_007406616.1"/>
</dbReference>
<organism evidence="3">
    <name type="scientific">Melampsora larici-populina (strain 98AG31 / pathotype 3-4-7)</name>
    <name type="common">Poplar leaf rust fungus</name>
    <dbReference type="NCBI Taxonomy" id="747676"/>
    <lineage>
        <taxon>Eukaryota</taxon>
        <taxon>Fungi</taxon>
        <taxon>Dikarya</taxon>
        <taxon>Basidiomycota</taxon>
        <taxon>Pucciniomycotina</taxon>
        <taxon>Pucciniomycetes</taxon>
        <taxon>Pucciniales</taxon>
        <taxon>Melampsoraceae</taxon>
        <taxon>Melampsora</taxon>
    </lineage>
</organism>
<sequence>MPHNHSHSTSNSPNLHQLTHHQYTSLPQPHFSPSRQNFLDSAMVYSDQRKGSRVPYNNLPRYPPILETMSLDHFPVQEIKTSTSRLPSLPPPKKDLLKTSSITTLAEDYVPLNSIGTLRSFNTSTKLDENRSNTLPTLTSYPESSSAQSFSSKKPFRQLTPTPLHLMSVPSIEPKPLIKRFHLPTSSDHFPKSPISAFYEPKMLTLQTDPITLPTSSLVHESELILRPCTSFEKTFQRDQSLRNTDLINQTHSQESIGFVYDPTSLVSNFTDEETFYHAQLTKEHKDLIRFRICRFRNRSSCVSKLEKLPGRFGKLFKVDD</sequence>
<protein>
    <submittedName>
        <fullName evidence="2">Uncharacterized protein</fullName>
    </submittedName>
</protein>
<evidence type="ECO:0000313" key="2">
    <source>
        <dbReference type="EMBL" id="EGG10377.1"/>
    </source>
</evidence>
<dbReference type="Proteomes" id="UP000001072">
    <property type="component" value="Unassembled WGS sequence"/>
</dbReference>
<feature type="compositionally biased region" description="Low complexity" evidence="1">
    <location>
        <begin position="140"/>
        <end position="152"/>
    </location>
</feature>
<dbReference type="EMBL" id="GL883095">
    <property type="protein sequence ID" value="EGG10377.1"/>
    <property type="molecule type" value="Genomic_DNA"/>
</dbReference>
<name>F4RBD8_MELLP</name>
<dbReference type="AlphaFoldDB" id="F4RBD8"/>
<dbReference type="HOGENOM" id="CLU_866207_0_0_1"/>
<evidence type="ECO:0000256" key="1">
    <source>
        <dbReference type="SAM" id="MobiDB-lite"/>
    </source>
</evidence>